<feature type="chain" id="PRO_5012071859" evidence="1">
    <location>
        <begin position="21"/>
        <end position="567"/>
    </location>
</feature>
<gene>
    <name evidence="2" type="ORF">SMSP2_02321</name>
</gene>
<keyword evidence="1" id="KW-0732">Signal</keyword>
<evidence type="ECO:0000313" key="2">
    <source>
        <dbReference type="EMBL" id="AQQ71942.1"/>
    </source>
</evidence>
<dbReference type="SUPFAM" id="SSF50939">
    <property type="entry name" value="Sialidases"/>
    <property type="match status" value="1"/>
</dbReference>
<proteinExistence type="predicted"/>
<accession>A0A1Q2MI55</accession>
<evidence type="ECO:0000256" key="1">
    <source>
        <dbReference type="SAM" id="SignalP"/>
    </source>
</evidence>
<dbReference type="OrthoDB" id="9764804at2"/>
<dbReference type="KEGG" id="pbas:SMSP2_02321"/>
<organism evidence="2 3">
    <name type="scientific">Limihaloglobus sulfuriphilus</name>
    <dbReference type="NCBI Taxonomy" id="1851148"/>
    <lineage>
        <taxon>Bacteria</taxon>
        <taxon>Pseudomonadati</taxon>
        <taxon>Planctomycetota</taxon>
        <taxon>Phycisphaerae</taxon>
        <taxon>Sedimentisphaerales</taxon>
        <taxon>Sedimentisphaeraceae</taxon>
        <taxon>Limihaloglobus</taxon>
    </lineage>
</organism>
<dbReference type="Proteomes" id="UP000188181">
    <property type="component" value="Chromosome"/>
</dbReference>
<reference evidence="3" key="1">
    <citation type="submission" date="2017-02" db="EMBL/GenBank/DDBJ databases">
        <title>Comparative genomics and description of representatives of a novel lineage of planctomycetes thriving in anoxic sediments.</title>
        <authorList>
            <person name="Spring S."/>
            <person name="Bunk B."/>
            <person name="Sproer C."/>
        </authorList>
    </citation>
    <scope>NUCLEOTIDE SEQUENCE [LARGE SCALE GENOMIC DNA]</scope>
    <source>
        <strain evidence="3">SM-Chi-D1</strain>
    </source>
</reference>
<dbReference type="RefSeq" id="WP_146684180.1">
    <property type="nucleotide sequence ID" value="NZ_CP019646.1"/>
</dbReference>
<protein>
    <submittedName>
        <fullName evidence="2">Putative neuraminidase (Sialidase)</fullName>
    </submittedName>
</protein>
<dbReference type="CDD" id="cd15482">
    <property type="entry name" value="Sialidase_non-viral"/>
    <property type="match status" value="1"/>
</dbReference>
<name>A0A1Q2MI55_9BACT</name>
<dbReference type="Gene3D" id="2.120.10.10">
    <property type="match status" value="1"/>
</dbReference>
<dbReference type="InterPro" id="IPR036278">
    <property type="entry name" value="Sialidase_sf"/>
</dbReference>
<sequence length="567" mass="63243" precursor="true">MFTKRCILFLLLFSVTAVFAAAAENDDSNGSAPVWSPGIERTSTPQPQLIGEDYKVLAKSINDWKKGFFTGNPTIAKTSTGRLLALYSGDTRGFASLIKSDDNGCSWQRLNSLDVIPWPNLFVAKSGIYVIYPTAIWKSPNKDRSCMEIIRSTDDGKTWSEPTEIECTRGLAVHTGNAGVLVSRGRVACSFEVAPTMCVPVPQTKLAEPAAFREDDFDEKATWLKVEDASAVARYTLVCLESGKKKLHCRVMDVDEKNSRFLLRPENWGRHERYKVSPVNSSGPWIFRPGTTLEAAAGTLGNKRDFWVMAVDAPDDEDVNLCDSELWRISNPVANPVFAYSKAMHDVFGMIFDYRDENGRPDDAGRWSGWLEGTCIRLGHEGGDGRILNLLRMSQNVNDSISGRVIFDDSGDELIAEFERIGFDEGLGVTHCYAEYDVKSGLYWMASNVNRNSTRDISDIKMKGGLATQERSNLALFYSRNAADWFMAGMVAYSRGWAHSYHYPHFVISGDDLLVIARSHVESPLTEKTMNVDGDTADNHDGNAITLHRVPDFRQLANSDFIDYAEY</sequence>
<evidence type="ECO:0000313" key="3">
    <source>
        <dbReference type="Proteomes" id="UP000188181"/>
    </source>
</evidence>
<dbReference type="STRING" id="1851148.SMSP2_02321"/>
<dbReference type="AlphaFoldDB" id="A0A1Q2MI55"/>
<keyword evidence="3" id="KW-1185">Reference proteome</keyword>
<feature type="signal peptide" evidence="1">
    <location>
        <begin position="1"/>
        <end position="20"/>
    </location>
</feature>
<dbReference type="EMBL" id="CP019646">
    <property type="protein sequence ID" value="AQQ71942.1"/>
    <property type="molecule type" value="Genomic_DNA"/>
</dbReference>